<evidence type="ECO:0000259" key="5">
    <source>
        <dbReference type="PROSITE" id="PS50850"/>
    </source>
</evidence>
<dbReference type="Proteomes" id="UP000274131">
    <property type="component" value="Unassembled WGS sequence"/>
</dbReference>
<keyword evidence="7" id="KW-1185">Reference proteome</keyword>
<dbReference type="SUPFAM" id="SSF103473">
    <property type="entry name" value="MFS general substrate transporter"/>
    <property type="match status" value="1"/>
</dbReference>
<accession>A0A158Q946</accession>
<organism evidence="8">
    <name type="scientific">Enterobius vermicularis</name>
    <name type="common">Human pinworm</name>
    <dbReference type="NCBI Taxonomy" id="51028"/>
    <lineage>
        <taxon>Eukaryota</taxon>
        <taxon>Metazoa</taxon>
        <taxon>Ecdysozoa</taxon>
        <taxon>Nematoda</taxon>
        <taxon>Chromadorea</taxon>
        <taxon>Rhabditida</taxon>
        <taxon>Spirurina</taxon>
        <taxon>Oxyuridomorpha</taxon>
        <taxon>Oxyuroidea</taxon>
        <taxon>Oxyuridae</taxon>
        <taxon>Enterobius</taxon>
    </lineage>
</organism>
<evidence type="ECO:0000313" key="6">
    <source>
        <dbReference type="EMBL" id="VDD85589.1"/>
    </source>
</evidence>
<dbReference type="AlphaFoldDB" id="A0A158Q946"/>
<dbReference type="WBParaSite" id="EVEC_0000102401-mRNA-1">
    <property type="protein sequence ID" value="EVEC_0000102401-mRNA-1"/>
    <property type="gene ID" value="EVEC_0000102401"/>
</dbReference>
<dbReference type="GO" id="GO:0022857">
    <property type="term" value="F:transmembrane transporter activity"/>
    <property type="evidence" value="ECO:0007669"/>
    <property type="project" value="InterPro"/>
</dbReference>
<reference evidence="6 7" key="2">
    <citation type="submission" date="2018-10" db="EMBL/GenBank/DDBJ databases">
        <authorList>
            <consortium name="Pathogen Informatics"/>
        </authorList>
    </citation>
    <scope>NUCLEOTIDE SEQUENCE [LARGE SCALE GENOMIC DNA]</scope>
</reference>
<keyword evidence="4" id="KW-0472">Membrane</keyword>
<evidence type="ECO:0000256" key="3">
    <source>
        <dbReference type="ARBA" id="ARBA00022989"/>
    </source>
</evidence>
<dbReference type="InterPro" id="IPR020846">
    <property type="entry name" value="MFS_dom"/>
</dbReference>
<dbReference type="PROSITE" id="PS50850">
    <property type="entry name" value="MFS"/>
    <property type="match status" value="1"/>
</dbReference>
<dbReference type="PROSITE" id="PS00217">
    <property type="entry name" value="SUGAR_TRANSPORT_2"/>
    <property type="match status" value="1"/>
</dbReference>
<dbReference type="InterPro" id="IPR036259">
    <property type="entry name" value="MFS_trans_sf"/>
</dbReference>
<reference evidence="8" key="1">
    <citation type="submission" date="2016-04" db="UniProtKB">
        <authorList>
            <consortium name="WormBaseParasite"/>
        </authorList>
    </citation>
    <scope>IDENTIFICATION</scope>
</reference>
<dbReference type="InterPro" id="IPR005828">
    <property type="entry name" value="MFS_sugar_transport-like"/>
</dbReference>
<dbReference type="Gene3D" id="1.20.1250.20">
    <property type="entry name" value="MFS general substrate transporter like domains"/>
    <property type="match status" value="1"/>
</dbReference>
<feature type="domain" description="Major facilitator superfamily (MFS) profile" evidence="5">
    <location>
        <begin position="53"/>
        <end position="538"/>
    </location>
</feature>
<evidence type="ECO:0000256" key="1">
    <source>
        <dbReference type="ARBA" id="ARBA00004141"/>
    </source>
</evidence>
<proteinExistence type="predicted"/>
<keyword evidence="3" id="KW-1133">Transmembrane helix</keyword>
<evidence type="ECO:0000313" key="7">
    <source>
        <dbReference type="Proteomes" id="UP000274131"/>
    </source>
</evidence>
<protein>
    <submittedName>
        <fullName evidence="8">MFS domain-containing protein</fullName>
    </submittedName>
</protein>
<evidence type="ECO:0000256" key="4">
    <source>
        <dbReference type="ARBA" id="ARBA00023136"/>
    </source>
</evidence>
<sequence>MAPLESKEAGSEKSLTDCQSDIEMCTLGGNQDKRVEKKRMEDFVELGWYIVLICLAAEISVLCNGSNIFFMIYAGAGPKVVDGESSSGNTFNFSGCADITANRTGEQTTKLMEYQFRSVNVEFNLLCDDIQYVKHSISVQMIGVLAGAACFGQISDSFGRRFVGSFIFLPILLLKNFPALFYKFLISTVHRVATIMLSLVGVIVTCFITSFTNSLLTFTIWRTISGIFTGGNLVVLFVFNTEHIPKRHRGWITGLITWSPNAIINAGIAYLSGDWRTLCRMISLIGLPGLLLYCFIRESPQWCLQKGKFDEVEKTILTMRSINRSKESNTKVLQEIKEMIDYENKQNRFLKSTRLSLLRFTVLKFFSATLSLINYGLLFHMEKLSGSIYWNNVFFGAFRWLVNILFGQLDFFIKSFGRKPAQFVTSAYIITALGIIIVVHVKDSVSSNGIIVRLTTLSAAALCSQGYITKTLATIELFPTAIRNLASSFMGTMSRVGIIFAPQIFILSSYWPALPYVVMCAMALVDLTAFMCVITESKGKPLVDHLPTKEKKKRTVRKL</sequence>
<keyword evidence="2" id="KW-0812">Transmembrane</keyword>
<gene>
    <name evidence="6" type="ORF">EVEC_LOCUS732</name>
</gene>
<dbReference type="OrthoDB" id="3936150at2759"/>
<dbReference type="GO" id="GO:0016020">
    <property type="term" value="C:membrane"/>
    <property type="evidence" value="ECO:0007669"/>
    <property type="project" value="UniProtKB-SubCell"/>
</dbReference>
<dbReference type="STRING" id="51028.A0A158Q946"/>
<comment type="subcellular location">
    <subcellularLocation>
        <location evidence="1">Membrane</location>
        <topology evidence="1">Multi-pass membrane protein</topology>
    </subcellularLocation>
</comment>
<dbReference type="Pfam" id="PF00083">
    <property type="entry name" value="Sugar_tr"/>
    <property type="match status" value="1"/>
</dbReference>
<evidence type="ECO:0000256" key="2">
    <source>
        <dbReference type="ARBA" id="ARBA00022692"/>
    </source>
</evidence>
<dbReference type="EMBL" id="UXUI01007134">
    <property type="protein sequence ID" value="VDD85589.1"/>
    <property type="molecule type" value="Genomic_DNA"/>
</dbReference>
<name>A0A158Q946_ENTVE</name>
<evidence type="ECO:0000313" key="8">
    <source>
        <dbReference type="WBParaSite" id="EVEC_0000102401-mRNA-1"/>
    </source>
</evidence>
<dbReference type="PANTHER" id="PTHR24064">
    <property type="entry name" value="SOLUTE CARRIER FAMILY 22 MEMBER"/>
    <property type="match status" value="1"/>
</dbReference>
<dbReference type="InterPro" id="IPR005829">
    <property type="entry name" value="Sugar_transporter_CS"/>
</dbReference>